<proteinExistence type="predicted"/>
<evidence type="ECO:0000313" key="2">
    <source>
        <dbReference type="EMBL" id="NYZ22431.1"/>
    </source>
</evidence>
<keyword evidence="3" id="KW-1185">Reference proteome</keyword>
<comment type="caution">
    <text evidence="2">The sequence shown here is derived from an EMBL/GenBank/DDBJ whole genome shotgun (WGS) entry which is preliminary data.</text>
</comment>
<dbReference type="RefSeq" id="WP_180284210.1">
    <property type="nucleotide sequence ID" value="NZ_JABFDB010000018.1"/>
</dbReference>
<gene>
    <name evidence="2" type="ORF">HND93_22205</name>
</gene>
<dbReference type="EMBL" id="JABFDB010000018">
    <property type="protein sequence ID" value="NYZ22431.1"/>
    <property type="molecule type" value="Genomic_DNA"/>
</dbReference>
<evidence type="ECO:0000313" key="3">
    <source>
        <dbReference type="Proteomes" id="UP000584642"/>
    </source>
</evidence>
<accession>A0ABX2TGL7</accession>
<dbReference type="InterPro" id="IPR012903">
    <property type="entry name" value="Nif11"/>
</dbReference>
<reference evidence="2 3" key="1">
    <citation type="submission" date="2020-05" db="EMBL/GenBank/DDBJ databases">
        <title>Azospirillum oleiclasticum sp. nov, a nitrogen-fixing and heavy crude oil-emulsifying bacterium isolated from the crude oil of Yumen Oilfield.</title>
        <authorList>
            <person name="Wu D."/>
            <person name="Cai M."/>
            <person name="Zhang X."/>
        </authorList>
    </citation>
    <scope>NUCLEOTIDE SEQUENCE [LARGE SCALE GENOMIC DNA]</scope>
    <source>
        <strain evidence="2 3">ROY-1-1-2</strain>
    </source>
</reference>
<dbReference type="Pfam" id="PF07862">
    <property type="entry name" value="Nif11"/>
    <property type="match status" value="1"/>
</dbReference>
<evidence type="ECO:0000259" key="1">
    <source>
        <dbReference type="Pfam" id="PF07862"/>
    </source>
</evidence>
<name>A0ABX2TGL7_9PROT</name>
<organism evidence="2 3">
    <name type="scientific">Azospirillum oleiclasticum</name>
    <dbReference type="NCBI Taxonomy" id="2735135"/>
    <lineage>
        <taxon>Bacteria</taxon>
        <taxon>Pseudomonadati</taxon>
        <taxon>Pseudomonadota</taxon>
        <taxon>Alphaproteobacteria</taxon>
        <taxon>Rhodospirillales</taxon>
        <taxon>Azospirillaceae</taxon>
        <taxon>Azospirillum</taxon>
    </lineage>
</organism>
<protein>
    <submittedName>
        <fullName evidence="2">Nif11 family protein</fullName>
    </submittedName>
</protein>
<feature type="domain" description="Nif11" evidence="1">
    <location>
        <begin position="1"/>
        <end position="51"/>
    </location>
</feature>
<dbReference type="Proteomes" id="UP000584642">
    <property type="component" value="Unassembled WGS sequence"/>
</dbReference>
<sequence>MAHGEFIRFLVETQENPVVMAQLMANAPWLTTGADIARFASQHGFRFTAQDVPLGQLQTPQRPQRAA</sequence>